<keyword evidence="4" id="KW-1185">Reference proteome</keyword>
<protein>
    <recommendedName>
        <fullName evidence="2">SET domain-containing protein</fullName>
    </recommendedName>
</protein>
<dbReference type="CDD" id="cd20071">
    <property type="entry name" value="SET_SMYD"/>
    <property type="match status" value="1"/>
</dbReference>
<organism evidence="3 4">
    <name type="scientific">Apiospora phragmitis</name>
    <dbReference type="NCBI Taxonomy" id="2905665"/>
    <lineage>
        <taxon>Eukaryota</taxon>
        <taxon>Fungi</taxon>
        <taxon>Dikarya</taxon>
        <taxon>Ascomycota</taxon>
        <taxon>Pezizomycotina</taxon>
        <taxon>Sordariomycetes</taxon>
        <taxon>Xylariomycetidae</taxon>
        <taxon>Amphisphaeriales</taxon>
        <taxon>Apiosporaceae</taxon>
        <taxon>Apiospora</taxon>
    </lineage>
</organism>
<evidence type="ECO:0000313" key="3">
    <source>
        <dbReference type="EMBL" id="KAK8074337.1"/>
    </source>
</evidence>
<dbReference type="GeneID" id="92089708"/>
<gene>
    <name evidence="3" type="ORF">PG994_005236</name>
</gene>
<feature type="region of interest" description="Disordered" evidence="1">
    <location>
        <begin position="1"/>
        <end position="21"/>
    </location>
</feature>
<dbReference type="InterPro" id="IPR046341">
    <property type="entry name" value="SET_dom_sf"/>
</dbReference>
<dbReference type="Proteomes" id="UP001480595">
    <property type="component" value="Unassembled WGS sequence"/>
</dbReference>
<feature type="compositionally biased region" description="Basic residues" evidence="1">
    <location>
        <begin position="1"/>
        <end position="16"/>
    </location>
</feature>
<feature type="domain" description="SET" evidence="2">
    <location>
        <begin position="98"/>
        <end position="143"/>
    </location>
</feature>
<proteinExistence type="predicted"/>
<dbReference type="EMBL" id="JAQQWL010000005">
    <property type="protein sequence ID" value="KAK8074337.1"/>
    <property type="molecule type" value="Genomic_DNA"/>
</dbReference>
<dbReference type="Pfam" id="PF00856">
    <property type="entry name" value="SET"/>
    <property type="match status" value="1"/>
</dbReference>
<dbReference type="SUPFAM" id="SSF82199">
    <property type="entry name" value="SET domain"/>
    <property type="match status" value="1"/>
</dbReference>
<dbReference type="Gene3D" id="2.170.270.10">
    <property type="entry name" value="SET domain"/>
    <property type="match status" value="1"/>
</dbReference>
<evidence type="ECO:0000256" key="1">
    <source>
        <dbReference type="SAM" id="MobiDB-lite"/>
    </source>
</evidence>
<sequence length="403" mass="45964">MRHTARGTGIRFRKRPDPRPLAQFDALPQAKQDEYLTLNAQRRDDDDDEPTFEYLRDIYRRPDGARLSDLEAHKYTRVIVILWANQIGFLDAEQAEHRAVYLGTSRFNHQCAPNLLTNIKTNGEITLRARHRILVGAELTISYIHLDLLRAERRRKLLEDFGFECQCDLCDEEDLRPDAPAHEGRIATLQIYDMGETMRMYRENEFNMLPLTDANQLLKRCQKRWVQYAKLFWNDYSFYELLNIADLWARVWQLTPGNMPQGNPPSTNPRAVYCANEWRRMLAGAVNRLGPIVFDADDVHLADARRALASERPTIVQPSVPAPVEPVAKEKARTPEGRHVRSGTRSEEPMGSPQPRNPLKGAGAKGPGSQALCPPMGEVNCITCNNNDQRSAMFLKVSSQISS</sequence>
<dbReference type="InterPro" id="IPR050869">
    <property type="entry name" value="H3K4_H4K5_MeTrfase"/>
</dbReference>
<feature type="compositionally biased region" description="Basic and acidic residues" evidence="1">
    <location>
        <begin position="327"/>
        <end position="348"/>
    </location>
</feature>
<accession>A0ABR1VT52</accession>
<comment type="caution">
    <text evidence="3">The sequence shown here is derived from an EMBL/GenBank/DDBJ whole genome shotgun (WGS) entry which is preliminary data.</text>
</comment>
<evidence type="ECO:0000313" key="4">
    <source>
        <dbReference type="Proteomes" id="UP001480595"/>
    </source>
</evidence>
<feature type="region of interest" description="Disordered" evidence="1">
    <location>
        <begin position="318"/>
        <end position="372"/>
    </location>
</feature>
<dbReference type="RefSeq" id="XP_066718812.1">
    <property type="nucleotide sequence ID" value="XM_066856645.1"/>
</dbReference>
<name>A0ABR1VT52_9PEZI</name>
<dbReference type="InterPro" id="IPR001214">
    <property type="entry name" value="SET_dom"/>
</dbReference>
<dbReference type="PANTHER" id="PTHR12197">
    <property type="entry name" value="HISTONE-LYSINE N-METHYLTRANSFERASE SMYD"/>
    <property type="match status" value="1"/>
</dbReference>
<reference evidence="3 4" key="1">
    <citation type="submission" date="2023-01" db="EMBL/GenBank/DDBJ databases">
        <title>Analysis of 21 Apiospora genomes using comparative genomics revels a genus with tremendous synthesis potential of carbohydrate active enzymes and secondary metabolites.</title>
        <authorList>
            <person name="Sorensen T."/>
        </authorList>
    </citation>
    <scope>NUCLEOTIDE SEQUENCE [LARGE SCALE GENOMIC DNA]</scope>
    <source>
        <strain evidence="3 4">CBS 135458</strain>
    </source>
</reference>
<evidence type="ECO:0000259" key="2">
    <source>
        <dbReference type="Pfam" id="PF00856"/>
    </source>
</evidence>